<organism evidence="2 3">
    <name type="scientific">Youxingia wuxianensis</name>
    <dbReference type="NCBI Taxonomy" id="2763678"/>
    <lineage>
        <taxon>Bacteria</taxon>
        <taxon>Bacillati</taxon>
        <taxon>Bacillota</taxon>
        <taxon>Clostridia</taxon>
        <taxon>Eubacteriales</taxon>
        <taxon>Oscillospiraceae</taxon>
        <taxon>Youxingia</taxon>
    </lineage>
</organism>
<proteinExistence type="predicted"/>
<name>A0A926EQV1_9FIRM</name>
<keyword evidence="1" id="KW-0812">Transmembrane</keyword>
<comment type="caution">
    <text evidence="2">The sequence shown here is derived from an EMBL/GenBank/DDBJ whole genome shotgun (WGS) entry which is preliminary data.</text>
</comment>
<keyword evidence="1" id="KW-0472">Membrane</keyword>
<dbReference type="Proteomes" id="UP000623678">
    <property type="component" value="Unassembled WGS sequence"/>
</dbReference>
<dbReference type="SUPFAM" id="SSF54523">
    <property type="entry name" value="Pili subunits"/>
    <property type="match status" value="1"/>
</dbReference>
<dbReference type="Gene3D" id="3.30.700.10">
    <property type="entry name" value="Glycoprotein, Type 4 Pilin"/>
    <property type="match status" value="1"/>
</dbReference>
<evidence type="ECO:0000313" key="3">
    <source>
        <dbReference type="Proteomes" id="UP000623678"/>
    </source>
</evidence>
<sequence>MAEIIVVLAILGILAAVLIPTMLGFVDKSKTKFLILPKVQARWRRISYQRH</sequence>
<dbReference type="InterPro" id="IPR045584">
    <property type="entry name" value="Pilin-like"/>
</dbReference>
<keyword evidence="3" id="KW-1185">Reference proteome</keyword>
<evidence type="ECO:0000313" key="2">
    <source>
        <dbReference type="EMBL" id="MBC8584694.1"/>
    </source>
</evidence>
<gene>
    <name evidence="2" type="ORF">H8705_03780</name>
</gene>
<keyword evidence="1" id="KW-1133">Transmembrane helix</keyword>
<dbReference type="AlphaFoldDB" id="A0A926EQV1"/>
<feature type="transmembrane region" description="Helical" evidence="1">
    <location>
        <begin position="6"/>
        <end position="26"/>
    </location>
</feature>
<accession>A0A926EQV1</accession>
<evidence type="ECO:0000256" key="1">
    <source>
        <dbReference type="SAM" id="Phobius"/>
    </source>
</evidence>
<protein>
    <submittedName>
        <fullName evidence="2">Uncharacterized protein</fullName>
    </submittedName>
</protein>
<dbReference type="EMBL" id="JACRTD010000002">
    <property type="protein sequence ID" value="MBC8584694.1"/>
    <property type="molecule type" value="Genomic_DNA"/>
</dbReference>
<reference evidence="2" key="1">
    <citation type="submission" date="2020-08" db="EMBL/GenBank/DDBJ databases">
        <title>Genome public.</title>
        <authorList>
            <person name="Liu C."/>
            <person name="Sun Q."/>
        </authorList>
    </citation>
    <scope>NUCLEOTIDE SEQUENCE</scope>
    <source>
        <strain evidence="2">NSJ-64</strain>
    </source>
</reference>